<feature type="compositionally biased region" description="Polar residues" evidence="1">
    <location>
        <begin position="607"/>
        <end position="624"/>
    </location>
</feature>
<feature type="compositionally biased region" description="Basic and acidic residues" evidence="1">
    <location>
        <begin position="9"/>
        <end position="21"/>
    </location>
</feature>
<evidence type="ECO:0000313" key="4">
    <source>
        <dbReference type="Proteomes" id="UP001060368"/>
    </source>
</evidence>
<dbReference type="EMBL" id="CP096115">
    <property type="protein sequence ID" value="UUX93736.1"/>
    <property type="molecule type" value="Genomic_DNA"/>
</dbReference>
<gene>
    <name evidence="3" type="ORF">L6E24_06375</name>
</gene>
<dbReference type="Proteomes" id="UP001060368">
    <property type="component" value="Chromosome"/>
</dbReference>
<dbReference type="GeneID" id="74307308"/>
<evidence type="ECO:0000256" key="1">
    <source>
        <dbReference type="SAM" id="MobiDB-lite"/>
    </source>
</evidence>
<reference evidence="3" key="1">
    <citation type="submission" date="2022-04" db="EMBL/GenBank/DDBJ databases">
        <title>Complete genome of Methanoplanus endosymbiosus DSM 3599.</title>
        <authorList>
            <person name="Chen S.-C."/>
            <person name="You Y.-T."/>
            <person name="Zhou Y.-Z."/>
            <person name="Lai M.-C."/>
        </authorList>
    </citation>
    <scope>NUCLEOTIDE SEQUENCE</scope>
    <source>
        <strain evidence="3">DSM 3599</strain>
    </source>
</reference>
<keyword evidence="4" id="KW-1185">Reference proteome</keyword>
<dbReference type="RefSeq" id="WP_257743872.1">
    <property type="nucleotide sequence ID" value="NZ_CP096115.1"/>
</dbReference>
<accession>A0A9E7TMV5</accession>
<dbReference type="InterPro" id="IPR025874">
    <property type="entry name" value="DZR"/>
</dbReference>
<dbReference type="AlphaFoldDB" id="A0A9E7TMV5"/>
<dbReference type="Gene3D" id="3.30.479.30">
    <property type="entry name" value="Band 7 domain"/>
    <property type="match status" value="1"/>
</dbReference>
<dbReference type="InterPro" id="IPR036013">
    <property type="entry name" value="Band_7/SPFH_dom_sf"/>
</dbReference>
<proteinExistence type="predicted"/>
<feature type="region of interest" description="Disordered" evidence="1">
    <location>
        <begin position="599"/>
        <end position="633"/>
    </location>
</feature>
<feature type="domain" description="DZANK-type" evidence="2">
    <location>
        <begin position="25"/>
        <end position="69"/>
    </location>
</feature>
<sequence>MGLFGRNSKKSDSGDVRSDDGGKVCPKCGSGLDDKAKFCPYCGQRVETFFCGKCGAAVPVNSKFCPGCGSNVKKSKAIIDPGNSRDEFSRKREWRRNPEDFARRFEVDELRGILKKTVTVTEGTRAMLFQGGAFVGDLTPGHYSLGNILETKLPVNLDDRATVVLIDDGIISIDFSFDNTQVRTADSVPVGVSGKLTVKNVNSKSFIDNYLKGKNQVLLSDLEDELKHDILAVVQSAFYSYKMDDLHGNLKIKDEIEQKTLMQVSPTLISYGFSIEHLRFVNCDEAEWSEIIGKKGSGTKLITGKTVDVDIEQKLREILSDDKMHRLQNDDDVEAFVHELVIGGLIRKNELEELKIKISHRRDDAEFIRAIVREKAIQAHGHDLSNAELSNKMGQEFSYNEHGIRMDDSQKEHEDKWAGREHERDMREMDSLLNMKMKMTEAKLQRETGEQQILHRDLDKEAEIEGVKLSHRTNASAEALITMAGRDAAEQITELEKMKRAASLSAEQIVALSARDSVAAAEAIKQKFGSEEMEKMHAARLEDQQRYMAMVQATFGENSDRMVDVMNQALGAMGSTATARSSAQQAQGSTVVTGGGGFGGQPVIINPVQQNTQPDSGGSENDTQGKAVPEGVNPEGVKECPACGAELSSSAAFCTDCGEKL</sequence>
<evidence type="ECO:0000259" key="2">
    <source>
        <dbReference type="Pfam" id="PF12773"/>
    </source>
</evidence>
<dbReference type="Pfam" id="PF12773">
    <property type="entry name" value="DZR"/>
    <property type="match status" value="1"/>
</dbReference>
<feature type="region of interest" description="Disordered" evidence="1">
    <location>
        <begin position="1"/>
        <end position="21"/>
    </location>
</feature>
<evidence type="ECO:0000313" key="3">
    <source>
        <dbReference type="EMBL" id="UUX93736.1"/>
    </source>
</evidence>
<dbReference type="KEGG" id="mend:L6E24_06375"/>
<organism evidence="3 4">
    <name type="scientific">Methanoplanus endosymbiosus</name>
    <dbReference type="NCBI Taxonomy" id="33865"/>
    <lineage>
        <taxon>Archaea</taxon>
        <taxon>Methanobacteriati</taxon>
        <taxon>Methanobacteriota</taxon>
        <taxon>Stenosarchaea group</taxon>
        <taxon>Methanomicrobia</taxon>
        <taxon>Methanomicrobiales</taxon>
        <taxon>Methanomicrobiaceae</taxon>
        <taxon>Methanoplanus</taxon>
    </lineage>
</organism>
<protein>
    <submittedName>
        <fullName evidence="3">Zinc-ribbon domain-containing protein</fullName>
    </submittedName>
</protein>
<name>A0A9E7TMV5_9EURY</name>